<gene>
    <name evidence="1" type="ORF">EMPS_07785</name>
</gene>
<evidence type="ECO:0000313" key="2">
    <source>
        <dbReference type="Proteomes" id="UP000827284"/>
    </source>
</evidence>
<sequence length="153" mass="17664">MSNKSLEWMAFVNENWGNLLRRVDEHGKVVENVPVALRGLYWSDFRYLCRVMTFSSWMPSVPSQSLYFPCVSGHVSIYRSRLSLKSNAGHSDFKLDHYKTNMRQMPEVVQAQDIPMESEGEQEVVDADAEEVPEFEPFHFEPEDLDSLCLGPD</sequence>
<reference evidence="1" key="1">
    <citation type="submission" date="2021-11" db="EMBL/GenBank/DDBJ databases">
        <authorList>
            <person name="Herlambang A."/>
            <person name="Guo Y."/>
            <person name="Takashima Y."/>
            <person name="Nishizawa T."/>
        </authorList>
    </citation>
    <scope>NUCLEOTIDE SEQUENCE</scope>
    <source>
        <strain evidence="1">E1425</strain>
    </source>
</reference>
<evidence type="ECO:0000313" key="1">
    <source>
        <dbReference type="EMBL" id="GJJ75427.1"/>
    </source>
</evidence>
<comment type="caution">
    <text evidence="1">The sequence shown here is derived from an EMBL/GenBank/DDBJ whole genome shotgun (WGS) entry which is preliminary data.</text>
</comment>
<organism evidence="1 2">
    <name type="scientific">Entomortierella parvispora</name>
    <dbReference type="NCBI Taxonomy" id="205924"/>
    <lineage>
        <taxon>Eukaryota</taxon>
        <taxon>Fungi</taxon>
        <taxon>Fungi incertae sedis</taxon>
        <taxon>Mucoromycota</taxon>
        <taxon>Mortierellomycotina</taxon>
        <taxon>Mortierellomycetes</taxon>
        <taxon>Mortierellales</taxon>
        <taxon>Mortierellaceae</taxon>
        <taxon>Entomortierella</taxon>
    </lineage>
</organism>
<protein>
    <submittedName>
        <fullName evidence="1">Uncharacterized protein</fullName>
    </submittedName>
</protein>
<reference evidence="1" key="2">
    <citation type="journal article" date="2022" name="Microbiol. Resour. Announc.">
        <title>Whole-Genome Sequence of Entomortierella parvispora E1425, a Mucoromycotan Fungus Associated with Burkholderiaceae-Related Endosymbiotic Bacteria.</title>
        <authorList>
            <person name="Herlambang A."/>
            <person name="Guo Y."/>
            <person name="Takashima Y."/>
            <person name="Narisawa K."/>
            <person name="Ohta H."/>
            <person name="Nishizawa T."/>
        </authorList>
    </citation>
    <scope>NUCLEOTIDE SEQUENCE</scope>
    <source>
        <strain evidence="1">E1425</strain>
    </source>
</reference>
<keyword evidence="2" id="KW-1185">Reference proteome</keyword>
<accession>A0A9P3LYS0</accession>
<dbReference type="Proteomes" id="UP000827284">
    <property type="component" value="Unassembled WGS sequence"/>
</dbReference>
<proteinExistence type="predicted"/>
<dbReference type="EMBL" id="BQFW01000011">
    <property type="protein sequence ID" value="GJJ75427.1"/>
    <property type="molecule type" value="Genomic_DNA"/>
</dbReference>
<dbReference type="AlphaFoldDB" id="A0A9P3LYS0"/>
<name>A0A9P3LYS0_9FUNG</name>